<evidence type="ECO:0000313" key="2">
    <source>
        <dbReference type="EMBL" id="MFC0215135.1"/>
    </source>
</evidence>
<keyword evidence="3" id="KW-1185">Reference proteome</keyword>
<proteinExistence type="predicted"/>
<dbReference type="InterPro" id="IPR054467">
    <property type="entry name" value="YkoP-like_dom"/>
</dbReference>
<comment type="caution">
    <text evidence="2">The sequence shown here is derived from an EMBL/GenBank/DDBJ whole genome shotgun (WGS) entry which is preliminary data.</text>
</comment>
<dbReference type="RefSeq" id="WP_377472580.1">
    <property type="nucleotide sequence ID" value="NZ_JBHLWN010000082.1"/>
</dbReference>
<organism evidence="2 3">
    <name type="scientific">Paenibacillus chartarius</name>
    <dbReference type="NCBI Taxonomy" id="747481"/>
    <lineage>
        <taxon>Bacteria</taxon>
        <taxon>Bacillati</taxon>
        <taxon>Bacillota</taxon>
        <taxon>Bacilli</taxon>
        <taxon>Bacillales</taxon>
        <taxon>Paenibacillaceae</taxon>
        <taxon>Paenibacillus</taxon>
    </lineage>
</organism>
<dbReference type="EMBL" id="JBHLWN010000082">
    <property type="protein sequence ID" value="MFC0215135.1"/>
    <property type="molecule type" value="Genomic_DNA"/>
</dbReference>
<name>A0ABV6DR63_9BACL</name>
<gene>
    <name evidence="2" type="ORF">ACFFK0_22315</name>
</gene>
<evidence type="ECO:0000313" key="3">
    <source>
        <dbReference type="Proteomes" id="UP001589776"/>
    </source>
</evidence>
<protein>
    <recommendedName>
        <fullName evidence="1">YkoP-like domain-containing protein</fullName>
    </recommendedName>
</protein>
<dbReference type="Pfam" id="PF22790">
    <property type="entry name" value="YkoP"/>
    <property type="match status" value="1"/>
</dbReference>
<dbReference type="Proteomes" id="UP001589776">
    <property type="component" value="Unassembled WGS sequence"/>
</dbReference>
<evidence type="ECO:0000259" key="1">
    <source>
        <dbReference type="Pfam" id="PF22790"/>
    </source>
</evidence>
<sequence length="196" mass="22769">MHVKLSRRKRWMVGAWLTWERLFHTWFGVKPIDSASPLFYYRVCKYKGQDIVFPDHERIVSGDKVVELHFNNRMLVGLGVELPSIVQLAARLIHDTKHILPVIAERMETEPEFAGAKGVYGITMIHRGTQRLGFTVLDLPAGMFRMMTQIYLTALLYVIHPEGKERSQTSKVRFEPKLLAISAKQLMQQKNEHVRR</sequence>
<accession>A0ABV6DR63</accession>
<feature type="domain" description="YkoP-like" evidence="1">
    <location>
        <begin position="9"/>
        <end position="189"/>
    </location>
</feature>
<reference evidence="2 3" key="1">
    <citation type="submission" date="2024-09" db="EMBL/GenBank/DDBJ databases">
        <authorList>
            <person name="Sun Q."/>
            <person name="Mori K."/>
        </authorList>
    </citation>
    <scope>NUCLEOTIDE SEQUENCE [LARGE SCALE GENOMIC DNA]</scope>
    <source>
        <strain evidence="2 3">CCM 7759</strain>
    </source>
</reference>